<feature type="domain" description="CN hydrolase" evidence="2">
    <location>
        <begin position="14"/>
        <end position="149"/>
    </location>
</feature>
<accession>A0A7S2XRM6</accession>
<dbReference type="PANTHER" id="PTHR43674:SF14">
    <property type="entry name" value="ALIPHATIC AMIDASE"/>
    <property type="match status" value="1"/>
</dbReference>
<dbReference type="SUPFAM" id="SSF56317">
    <property type="entry name" value="Carbon-nitrogen hydrolase"/>
    <property type="match status" value="1"/>
</dbReference>
<proteinExistence type="predicted"/>
<dbReference type="EMBL" id="HBHQ01022583">
    <property type="protein sequence ID" value="CAD9823448.1"/>
    <property type="molecule type" value="Transcribed_RNA"/>
</dbReference>
<sequence>MSRHGDISSSKDTVGVCVFQYPMPRLHTNEEVMDNAKNICDIVKGTKQGLPGMDLIVFPEYSTMGIMYDRQEMFDTACQIPGPLTDMFSNTCKEVGAWGVFSLTGEQHEEHPKKNPYNTLVLINDKGEIVQKYRNSSRGPPSRDGHPVT</sequence>
<dbReference type="Gene3D" id="3.60.110.10">
    <property type="entry name" value="Carbon-nitrogen hydrolase"/>
    <property type="match status" value="1"/>
</dbReference>
<dbReference type="InterPro" id="IPR003010">
    <property type="entry name" value="C-N_Hydrolase"/>
</dbReference>
<dbReference type="PANTHER" id="PTHR43674">
    <property type="entry name" value="NITRILASE C965.09-RELATED"/>
    <property type="match status" value="1"/>
</dbReference>
<evidence type="ECO:0000256" key="1">
    <source>
        <dbReference type="ARBA" id="ARBA00022801"/>
    </source>
</evidence>
<dbReference type="AlphaFoldDB" id="A0A7S2XRM6"/>
<evidence type="ECO:0000259" key="2">
    <source>
        <dbReference type="PROSITE" id="PS50263"/>
    </source>
</evidence>
<dbReference type="InterPro" id="IPR050345">
    <property type="entry name" value="Aliph_Amidase/BUP"/>
</dbReference>
<dbReference type="Pfam" id="PF00795">
    <property type="entry name" value="CN_hydrolase"/>
    <property type="match status" value="1"/>
</dbReference>
<dbReference type="PROSITE" id="PS50263">
    <property type="entry name" value="CN_HYDROLASE"/>
    <property type="match status" value="1"/>
</dbReference>
<reference evidence="3" key="1">
    <citation type="submission" date="2021-01" db="EMBL/GenBank/DDBJ databases">
        <authorList>
            <person name="Corre E."/>
            <person name="Pelletier E."/>
            <person name="Niang G."/>
            <person name="Scheremetjew M."/>
            <person name="Finn R."/>
            <person name="Kale V."/>
            <person name="Holt S."/>
            <person name="Cochrane G."/>
            <person name="Meng A."/>
            <person name="Brown T."/>
            <person name="Cohen L."/>
        </authorList>
    </citation>
    <scope>NUCLEOTIDE SEQUENCE</scope>
    <source>
        <strain evidence="3">CCMP2084</strain>
    </source>
</reference>
<evidence type="ECO:0000313" key="3">
    <source>
        <dbReference type="EMBL" id="CAD9823448.1"/>
    </source>
</evidence>
<gene>
    <name evidence="3" type="ORF">ASEP1449_LOCUS15282</name>
</gene>
<name>A0A7S2XRM6_9STRA</name>
<protein>
    <recommendedName>
        <fullName evidence="2">CN hydrolase domain-containing protein</fullName>
    </recommendedName>
</protein>
<dbReference type="GO" id="GO:0016811">
    <property type="term" value="F:hydrolase activity, acting on carbon-nitrogen (but not peptide) bonds, in linear amides"/>
    <property type="evidence" value="ECO:0007669"/>
    <property type="project" value="TreeGrafter"/>
</dbReference>
<dbReference type="InterPro" id="IPR036526">
    <property type="entry name" value="C-N_Hydrolase_sf"/>
</dbReference>
<keyword evidence="1" id="KW-0378">Hydrolase</keyword>
<organism evidence="3">
    <name type="scientific">Attheya septentrionalis</name>
    <dbReference type="NCBI Taxonomy" id="420275"/>
    <lineage>
        <taxon>Eukaryota</taxon>
        <taxon>Sar</taxon>
        <taxon>Stramenopiles</taxon>
        <taxon>Ochrophyta</taxon>
        <taxon>Bacillariophyta</taxon>
        <taxon>Coscinodiscophyceae</taxon>
        <taxon>Chaetocerotophycidae</taxon>
        <taxon>Chaetocerotales</taxon>
        <taxon>Attheyaceae</taxon>
        <taxon>Attheya</taxon>
    </lineage>
</organism>